<keyword evidence="7 9" id="KW-0067">ATP-binding</keyword>
<comment type="similarity">
    <text evidence="1 9">Belongs to the GHMP kinase family. IspE subfamily.</text>
</comment>
<dbReference type="SUPFAM" id="SSF55060">
    <property type="entry name" value="GHMP Kinase, C-terminal domain"/>
    <property type="match status" value="1"/>
</dbReference>
<dbReference type="SUPFAM" id="SSF54211">
    <property type="entry name" value="Ribosomal protein S5 domain 2-like"/>
    <property type="match status" value="1"/>
</dbReference>
<dbReference type="Gene3D" id="3.30.230.10">
    <property type="match status" value="1"/>
</dbReference>
<evidence type="ECO:0000256" key="7">
    <source>
        <dbReference type="ARBA" id="ARBA00022840"/>
    </source>
</evidence>
<dbReference type="Gene3D" id="3.30.70.890">
    <property type="entry name" value="GHMP kinase, C-terminal domain"/>
    <property type="match status" value="1"/>
</dbReference>
<comment type="caution">
    <text evidence="12">The sequence shown here is derived from an EMBL/GenBank/DDBJ whole genome shotgun (WGS) entry which is preliminary data.</text>
</comment>
<dbReference type="InterPro" id="IPR020568">
    <property type="entry name" value="Ribosomal_Su5_D2-typ_SF"/>
</dbReference>
<dbReference type="InterPro" id="IPR013750">
    <property type="entry name" value="GHMP_kinase_C_dom"/>
</dbReference>
<dbReference type="GO" id="GO:0050515">
    <property type="term" value="F:4-(cytidine 5'-diphospho)-2-C-methyl-D-erythritol kinase activity"/>
    <property type="evidence" value="ECO:0007669"/>
    <property type="project" value="UniProtKB-UniRule"/>
</dbReference>
<comment type="catalytic activity">
    <reaction evidence="9">
        <text>4-CDP-2-C-methyl-D-erythritol + ATP = 4-CDP-2-C-methyl-D-erythritol 2-phosphate + ADP + H(+)</text>
        <dbReference type="Rhea" id="RHEA:18437"/>
        <dbReference type="ChEBI" id="CHEBI:15378"/>
        <dbReference type="ChEBI" id="CHEBI:30616"/>
        <dbReference type="ChEBI" id="CHEBI:57823"/>
        <dbReference type="ChEBI" id="CHEBI:57919"/>
        <dbReference type="ChEBI" id="CHEBI:456216"/>
        <dbReference type="EC" id="2.7.1.148"/>
    </reaction>
</comment>
<evidence type="ECO:0000259" key="10">
    <source>
        <dbReference type="Pfam" id="PF00288"/>
    </source>
</evidence>
<feature type="active site" evidence="9">
    <location>
        <position position="137"/>
    </location>
</feature>
<dbReference type="InterPro" id="IPR004424">
    <property type="entry name" value="IspE"/>
</dbReference>
<organism evidence="12 13">
    <name type="scientific">Dialister invisus</name>
    <dbReference type="NCBI Taxonomy" id="218538"/>
    <lineage>
        <taxon>Bacteria</taxon>
        <taxon>Bacillati</taxon>
        <taxon>Bacillota</taxon>
        <taxon>Negativicutes</taxon>
        <taxon>Veillonellales</taxon>
        <taxon>Veillonellaceae</taxon>
        <taxon>Dialister</taxon>
    </lineage>
</organism>
<evidence type="ECO:0000256" key="6">
    <source>
        <dbReference type="ARBA" id="ARBA00022777"/>
    </source>
</evidence>
<dbReference type="EMBL" id="JABZMK010000066">
    <property type="protein sequence ID" value="MBF1129904.1"/>
    <property type="molecule type" value="Genomic_DNA"/>
</dbReference>
<dbReference type="PANTHER" id="PTHR43527:SF2">
    <property type="entry name" value="4-DIPHOSPHOCYTIDYL-2-C-METHYL-D-ERYTHRITOL KINASE, CHLOROPLASTIC"/>
    <property type="match status" value="1"/>
</dbReference>
<evidence type="ECO:0000313" key="12">
    <source>
        <dbReference type="EMBL" id="MBF1129904.1"/>
    </source>
</evidence>
<dbReference type="GO" id="GO:0016114">
    <property type="term" value="P:terpenoid biosynthetic process"/>
    <property type="evidence" value="ECO:0007669"/>
    <property type="project" value="UniProtKB-UniRule"/>
</dbReference>
<evidence type="ECO:0000259" key="11">
    <source>
        <dbReference type="Pfam" id="PF08544"/>
    </source>
</evidence>
<dbReference type="Pfam" id="PF08544">
    <property type="entry name" value="GHMP_kinases_C"/>
    <property type="match status" value="1"/>
</dbReference>
<reference evidence="12" key="1">
    <citation type="submission" date="2020-04" db="EMBL/GenBank/DDBJ databases">
        <title>Deep metagenomics examines the oral microbiome during advanced dental caries in children, revealing novel taxa and co-occurrences with host molecules.</title>
        <authorList>
            <person name="Baker J.L."/>
            <person name="Morton J.T."/>
            <person name="Dinis M."/>
            <person name="Alvarez R."/>
            <person name="Tran N.C."/>
            <person name="Knight R."/>
            <person name="Edlund A."/>
        </authorList>
    </citation>
    <scope>NUCLEOTIDE SEQUENCE</scope>
    <source>
        <strain evidence="12">JCVI_32_bin.14</strain>
    </source>
</reference>
<dbReference type="AlphaFoldDB" id="A0A930B6L2"/>
<dbReference type="Proteomes" id="UP000757890">
    <property type="component" value="Unassembled WGS sequence"/>
</dbReference>
<dbReference type="PIRSF" id="PIRSF010376">
    <property type="entry name" value="IspE"/>
    <property type="match status" value="1"/>
</dbReference>
<feature type="domain" description="GHMP kinase N-terminal" evidence="10">
    <location>
        <begin position="67"/>
        <end position="145"/>
    </location>
</feature>
<dbReference type="GO" id="GO:0019288">
    <property type="term" value="P:isopentenyl diphosphate biosynthetic process, methylerythritol 4-phosphate pathway"/>
    <property type="evidence" value="ECO:0007669"/>
    <property type="project" value="UniProtKB-UniRule"/>
</dbReference>
<evidence type="ECO:0000256" key="4">
    <source>
        <dbReference type="ARBA" id="ARBA00022679"/>
    </source>
</evidence>
<comment type="function">
    <text evidence="9">Catalyzes the phosphorylation of the position 2 hydroxy group of 4-diphosphocytidyl-2C-methyl-D-erythritol.</text>
</comment>
<feature type="binding site" evidence="9">
    <location>
        <begin position="95"/>
        <end position="105"/>
    </location>
    <ligand>
        <name>ATP</name>
        <dbReference type="ChEBI" id="CHEBI:30616"/>
    </ligand>
</feature>
<evidence type="ECO:0000256" key="5">
    <source>
        <dbReference type="ARBA" id="ARBA00022741"/>
    </source>
</evidence>
<dbReference type="InterPro" id="IPR036554">
    <property type="entry name" value="GHMP_kinase_C_sf"/>
</dbReference>
<dbReference type="PANTHER" id="PTHR43527">
    <property type="entry name" value="4-DIPHOSPHOCYTIDYL-2-C-METHYL-D-ERYTHRITOL KINASE, CHLOROPLASTIC"/>
    <property type="match status" value="1"/>
</dbReference>
<feature type="domain" description="GHMP kinase C-terminal" evidence="11">
    <location>
        <begin position="200"/>
        <end position="273"/>
    </location>
</feature>
<gene>
    <name evidence="9" type="primary">ispE</name>
    <name evidence="12" type="ORF">HXL70_07685</name>
</gene>
<dbReference type="EC" id="2.7.1.148" evidence="2 9"/>
<proteinExistence type="inferred from homology"/>
<dbReference type="InterPro" id="IPR014721">
    <property type="entry name" value="Ribsml_uS5_D2-typ_fold_subgr"/>
</dbReference>
<evidence type="ECO:0000256" key="2">
    <source>
        <dbReference type="ARBA" id="ARBA00012052"/>
    </source>
</evidence>
<dbReference type="GO" id="GO:0005524">
    <property type="term" value="F:ATP binding"/>
    <property type="evidence" value="ECO:0007669"/>
    <property type="project" value="UniProtKB-UniRule"/>
</dbReference>
<evidence type="ECO:0000256" key="3">
    <source>
        <dbReference type="ARBA" id="ARBA00017473"/>
    </source>
</evidence>
<keyword evidence="6 9" id="KW-0418">Kinase</keyword>
<keyword evidence="4 9" id="KW-0808">Transferase</keyword>
<dbReference type="InterPro" id="IPR006204">
    <property type="entry name" value="GHMP_kinase_N_dom"/>
</dbReference>
<evidence type="ECO:0000256" key="8">
    <source>
        <dbReference type="ARBA" id="ARBA00032554"/>
    </source>
</evidence>
<keyword evidence="9" id="KW-0414">Isoprene biosynthesis</keyword>
<accession>A0A930B6L2</accession>
<dbReference type="NCBIfam" id="NF011202">
    <property type="entry name" value="PRK14608.1"/>
    <property type="match status" value="1"/>
</dbReference>
<name>A0A930B6L2_9FIRM</name>
<feature type="active site" evidence="9">
    <location>
        <position position="13"/>
    </location>
</feature>
<sequence>MGIIMIAEKAYAKINLTLSVGEKREDGYHEIDSVMHSISLCDEVTLTEAGGISLSIKEGLAPGGKANLMWEAAELFFRETGFSGGVHMELVKQIPSEAGMGGGSSDAAAVLRGLNRMTGQRLSLAALADMGARLGADVPFCVAGGCRRCEGIGEKLTPLAGWAGLPVVIVRPGVSISTGKAYGLLDGFSRRRAGTAESCIEALKNKDRTMLLASLSNDFEDVLFKAEPVLGETFSYLSSLCKKAIMTGSGSAFFLMAENEVQQRKLAAKIKEERPQWYVGTAETIL</sequence>
<protein>
    <recommendedName>
        <fullName evidence="3 9">4-diphosphocytidyl-2-C-methyl-D-erythritol kinase</fullName>
        <shortName evidence="9">CMK</shortName>
        <ecNumber evidence="2 9">2.7.1.148</ecNumber>
    </recommendedName>
    <alternativeName>
        <fullName evidence="8 9">4-(cytidine-5'-diphospho)-2-C-methyl-D-erythritol kinase</fullName>
    </alternativeName>
</protein>
<dbReference type="Pfam" id="PF00288">
    <property type="entry name" value="GHMP_kinases_N"/>
    <property type="match status" value="1"/>
</dbReference>
<dbReference type="HAMAP" id="MF_00061">
    <property type="entry name" value="IspE"/>
    <property type="match status" value="1"/>
</dbReference>
<evidence type="ECO:0000256" key="9">
    <source>
        <dbReference type="HAMAP-Rule" id="MF_00061"/>
    </source>
</evidence>
<comment type="pathway">
    <text evidence="9">Isoprenoid biosynthesis; isopentenyl diphosphate biosynthesis via DXP pathway; isopentenyl diphosphate from 1-deoxy-D-xylulose 5-phosphate: step 3/6.</text>
</comment>
<evidence type="ECO:0000256" key="1">
    <source>
        <dbReference type="ARBA" id="ARBA00009684"/>
    </source>
</evidence>
<dbReference type="NCBIfam" id="TIGR00154">
    <property type="entry name" value="ispE"/>
    <property type="match status" value="1"/>
</dbReference>
<evidence type="ECO:0000313" key="13">
    <source>
        <dbReference type="Proteomes" id="UP000757890"/>
    </source>
</evidence>
<keyword evidence="5 9" id="KW-0547">Nucleotide-binding</keyword>